<name>A0A0K1ESN0_CHOCO</name>
<evidence type="ECO:0000313" key="2">
    <source>
        <dbReference type="Proteomes" id="UP000067626"/>
    </source>
</evidence>
<sequence>MTWRFLPAVDLESASLSFTLPARTRLQRGGPGGVASVVTSDKSQATTIRLTLGPTLFRMVFEPHLVIDLPAPLGDMGLQGMDLDFRTGVITPNVWQLPGFGIPVGKEQALEQARAWMRDLLTATPLRIAPYDPSADRDLVLSFQQVLANLESGGGESTALARDVCLSAKLTVREELAADVGPGGFRVPAGAVVQLKVDFAGKPTEVQLAPKVLQAVVECSSVVLRKDGADQAEVGRFRLRPGGAITVEQVRPLGEAGQLAGLESLVRLIGALSTRGSLGLDPATIGPEAVERLVKEEIEAALGPALHLWVEENAASVAGLDLKSVLGMA</sequence>
<dbReference type="AlphaFoldDB" id="A0A0K1ESN0"/>
<accession>A0A0K1ESN0</accession>
<dbReference type="RefSeq" id="WP_050435227.1">
    <property type="nucleotide sequence ID" value="NZ_CP012159.1"/>
</dbReference>
<organism evidence="1 2">
    <name type="scientific">Chondromyces crocatus</name>
    <dbReference type="NCBI Taxonomy" id="52"/>
    <lineage>
        <taxon>Bacteria</taxon>
        <taxon>Pseudomonadati</taxon>
        <taxon>Myxococcota</taxon>
        <taxon>Polyangia</taxon>
        <taxon>Polyangiales</taxon>
        <taxon>Polyangiaceae</taxon>
        <taxon>Chondromyces</taxon>
    </lineage>
</organism>
<keyword evidence="2" id="KW-1185">Reference proteome</keyword>
<dbReference type="Proteomes" id="UP000067626">
    <property type="component" value="Chromosome"/>
</dbReference>
<dbReference type="KEGG" id="ccro:CMC5_080460"/>
<dbReference type="EMBL" id="CP012159">
    <property type="protein sequence ID" value="AKT43809.1"/>
    <property type="molecule type" value="Genomic_DNA"/>
</dbReference>
<protein>
    <submittedName>
        <fullName evidence="1">Uncharacterized protein</fullName>
    </submittedName>
</protein>
<dbReference type="OrthoDB" id="5493383at2"/>
<gene>
    <name evidence="1" type="ORF">CMC5_080460</name>
</gene>
<dbReference type="STRING" id="52.CMC5_080460"/>
<proteinExistence type="predicted"/>
<reference evidence="1 2" key="1">
    <citation type="submission" date="2015-07" db="EMBL/GenBank/DDBJ databases">
        <title>Genome analysis of myxobacterium Chondromyces crocatus Cm c5 reveals a high potential for natural compound synthesis and the genetic basis for the loss of fruiting body formation.</title>
        <authorList>
            <person name="Zaburannyi N."/>
            <person name="Bunk B."/>
            <person name="Maier J."/>
            <person name="Overmann J."/>
            <person name="Mueller R."/>
        </authorList>
    </citation>
    <scope>NUCLEOTIDE SEQUENCE [LARGE SCALE GENOMIC DNA]</scope>
    <source>
        <strain evidence="1 2">Cm c5</strain>
    </source>
</reference>
<dbReference type="PATRIC" id="fig|52.7.peg.8848"/>
<evidence type="ECO:0000313" key="1">
    <source>
        <dbReference type="EMBL" id="AKT43809.1"/>
    </source>
</evidence>